<dbReference type="RefSeq" id="WP_095821976.1">
    <property type="nucleotide sequence ID" value="NZ_NSGH01000009.1"/>
</dbReference>
<dbReference type="EMBL" id="NSGH01000009">
    <property type="protein sequence ID" value="PBB05746.1"/>
    <property type="molecule type" value="Genomic_DNA"/>
</dbReference>
<feature type="domain" description="HTH cro/C1-type" evidence="1">
    <location>
        <begin position="6"/>
        <end position="35"/>
    </location>
</feature>
<organism evidence="2 3">
    <name type="scientific">Salimicrobium humidisoli</name>
    <dbReference type="NCBI Taxonomy" id="2029857"/>
    <lineage>
        <taxon>Bacteria</taxon>
        <taxon>Bacillati</taxon>
        <taxon>Bacillota</taxon>
        <taxon>Bacilli</taxon>
        <taxon>Bacillales</taxon>
        <taxon>Bacillaceae</taxon>
        <taxon>Salimicrobium</taxon>
    </lineage>
</organism>
<reference evidence="2 3" key="1">
    <citation type="submission" date="2017-08" db="EMBL/GenBank/DDBJ databases">
        <title>Salimicrobium alkalisoli sp. nov., isolated from saline alkaline soil.</title>
        <authorList>
            <person name="Zhang G."/>
            <person name="Xiong Q."/>
        </authorList>
    </citation>
    <scope>NUCLEOTIDE SEQUENCE [LARGE SCALE GENOMIC DNA]</scope>
    <source>
        <strain evidence="2 3">WN024</strain>
    </source>
</reference>
<dbReference type="CDD" id="cd00093">
    <property type="entry name" value="HTH_XRE"/>
    <property type="match status" value="1"/>
</dbReference>
<dbReference type="InterPro" id="IPR010982">
    <property type="entry name" value="Lambda_DNA-bd_dom_sf"/>
</dbReference>
<gene>
    <name evidence="2" type="ORF">CKW00_07025</name>
</gene>
<proteinExistence type="predicted"/>
<protein>
    <recommendedName>
        <fullName evidence="1">HTH cro/C1-type domain-containing protein</fullName>
    </recommendedName>
</protein>
<accession>A0ABX4HRB1</accession>
<sequence>MSVELFIAIRKLNGLTQYAMAERVGISRGYIAKIEGMYAPYPEFLNDRLRQEFGAAYVAQVSELTRAKLATDNR</sequence>
<dbReference type="InterPro" id="IPR001387">
    <property type="entry name" value="Cro/C1-type_HTH"/>
</dbReference>
<dbReference type="Gene3D" id="1.10.260.40">
    <property type="entry name" value="lambda repressor-like DNA-binding domains"/>
    <property type="match status" value="1"/>
</dbReference>
<keyword evidence="3" id="KW-1185">Reference proteome</keyword>
<comment type="caution">
    <text evidence="2">The sequence shown here is derived from an EMBL/GenBank/DDBJ whole genome shotgun (WGS) entry which is preliminary data.</text>
</comment>
<dbReference type="SUPFAM" id="SSF47413">
    <property type="entry name" value="lambda repressor-like DNA-binding domains"/>
    <property type="match status" value="1"/>
</dbReference>
<evidence type="ECO:0000259" key="1">
    <source>
        <dbReference type="PROSITE" id="PS50943"/>
    </source>
</evidence>
<dbReference type="Proteomes" id="UP000217561">
    <property type="component" value="Unassembled WGS sequence"/>
</dbReference>
<evidence type="ECO:0000313" key="2">
    <source>
        <dbReference type="EMBL" id="PBB05746.1"/>
    </source>
</evidence>
<evidence type="ECO:0000313" key="3">
    <source>
        <dbReference type="Proteomes" id="UP000217561"/>
    </source>
</evidence>
<name>A0ABX4HRB1_9BACI</name>
<dbReference type="PROSITE" id="PS50943">
    <property type="entry name" value="HTH_CROC1"/>
    <property type="match status" value="1"/>
</dbReference>
<dbReference type="Pfam" id="PF01381">
    <property type="entry name" value="HTH_3"/>
    <property type="match status" value="1"/>
</dbReference>